<keyword evidence="7 8" id="KW-0131">Cell cycle</keyword>
<dbReference type="Pfam" id="PF06160">
    <property type="entry name" value="EzrA"/>
    <property type="match status" value="1"/>
</dbReference>
<keyword evidence="3 8" id="KW-1133">Transmembrane helix</keyword>
<dbReference type="GO" id="GO:0000917">
    <property type="term" value="P:division septum assembly"/>
    <property type="evidence" value="ECO:0007669"/>
    <property type="project" value="UniProtKB-KW"/>
</dbReference>
<organism evidence="10 11">
    <name type="scientific">Paenisporosarcina antarctica</name>
    <dbReference type="NCBI Taxonomy" id="417367"/>
    <lineage>
        <taxon>Bacteria</taxon>
        <taxon>Bacillati</taxon>
        <taxon>Bacillota</taxon>
        <taxon>Bacilli</taxon>
        <taxon>Bacillales</taxon>
        <taxon>Caryophanaceae</taxon>
        <taxon>Paenisporosarcina</taxon>
    </lineage>
</organism>
<dbReference type="RefSeq" id="WP_134209349.1">
    <property type="nucleotide sequence ID" value="NZ_CP038015.1"/>
</dbReference>
<keyword evidence="11" id="KW-1185">Reference proteome</keyword>
<evidence type="ECO:0000256" key="7">
    <source>
        <dbReference type="ARBA" id="ARBA00023306"/>
    </source>
</evidence>
<keyword evidence="6 8" id="KW-0717">Septation</keyword>
<dbReference type="Proteomes" id="UP000294292">
    <property type="component" value="Chromosome"/>
</dbReference>
<name>A0A4P6ZWC8_9BACL</name>
<dbReference type="AlphaFoldDB" id="A0A4P6ZWC8"/>
<sequence length="567" mass="66738">MTKYIIIAIIVLIALLVFGFMVRRKHNKEIERLEHAKQQIQNKPILEEMTKVKQLNMNGQTEEMFENWRNKWTEVMDTHMPKIDSLLFDAEECLDRLRFKSATAIEIEIKERIQQSDEQMSLILKELEQLIGSEEKNRIEMDYIREQYRMARKTLLAHQHSFGSAAIPLEKKMEQFGPKFDEYDQLTESGNYLQAREIVIKLNEDSQLLLALLQDIPSLLSDVQYKIPASIHELRNGQREMEEQSYYLEHLEMTDQLNMLDEELVLMKNSIIELEIDEVSTRIEQMKDEIEAFYDMLEKEVMAKRYVDQYREPTELRLAEVTTITRQTSDEAAYVQQSYHLPEKQAGIPQVCLKQIETLQKRYDLVAQRASEDQLAYSSLQDELTLISSDLEDLYTEQDHFSNSLKSLRIDENRARTNLDELKRLLHETDRMVHKANMPGIPEEMDVRLEEAEEHIYLVMQSLQEVPLNMKLVDTYLAKADKCIHEVHAKAKEMLENVLLIERIIQYGNRYRASNPRMNQRLLEAEEAFRQLRYTKALEDAATAVEEVEPGAMKRIEVLVKDDAWRS</sequence>
<evidence type="ECO:0000256" key="9">
    <source>
        <dbReference type="SAM" id="Phobius"/>
    </source>
</evidence>
<evidence type="ECO:0000313" key="10">
    <source>
        <dbReference type="EMBL" id="QBP40647.1"/>
    </source>
</evidence>
<dbReference type="KEGG" id="panc:E2636_05750"/>
<keyword evidence="4 8" id="KW-0175">Coiled coil</keyword>
<feature type="topological domain" description="Cytoplasmic" evidence="8">
    <location>
        <begin position="23"/>
        <end position="567"/>
    </location>
</feature>
<dbReference type="GO" id="GO:0005940">
    <property type="term" value="C:septin ring"/>
    <property type="evidence" value="ECO:0007669"/>
    <property type="project" value="InterPro"/>
</dbReference>
<evidence type="ECO:0000256" key="4">
    <source>
        <dbReference type="ARBA" id="ARBA00023054"/>
    </source>
</evidence>
<dbReference type="GO" id="GO:0000921">
    <property type="term" value="P:septin ring assembly"/>
    <property type="evidence" value="ECO:0007669"/>
    <property type="project" value="InterPro"/>
</dbReference>
<dbReference type="GO" id="GO:0005886">
    <property type="term" value="C:plasma membrane"/>
    <property type="evidence" value="ECO:0007669"/>
    <property type="project" value="UniProtKB-SubCell"/>
</dbReference>
<evidence type="ECO:0000256" key="1">
    <source>
        <dbReference type="ARBA" id="ARBA00022618"/>
    </source>
</evidence>
<evidence type="ECO:0000256" key="6">
    <source>
        <dbReference type="ARBA" id="ARBA00023210"/>
    </source>
</evidence>
<gene>
    <name evidence="8 10" type="primary">ezrA</name>
    <name evidence="10" type="ORF">E2636_05750</name>
</gene>
<proteinExistence type="inferred from homology"/>
<evidence type="ECO:0000256" key="3">
    <source>
        <dbReference type="ARBA" id="ARBA00022989"/>
    </source>
</evidence>
<dbReference type="InterPro" id="IPR010379">
    <property type="entry name" value="EzrA"/>
</dbReference>
<comment type="similarity">
    <text evidence="8">Belongs to the EzrA family.</text>
</comment>
<keyword evidence="8" id="KW-1003">Cell membrane</keyword>
<evidence type="ECO:0000256" key="5">
    <source>
        <dbReference type="ARBA" id="ARBA00023136"/>
    </source>
</evidence>
<keyword evidence="2 8" id="KW-0812">Transmembrane</keyword>
<comment type="function">
    <text evidence="8">Negative regulator of FtsZ ring formation; modulates the frequency and position of FtsZ ring formation. Inhibits FtsZ ring formation at polar sites. Interacts either with FtsZ or with one of its binding partners to promote depolymerization.</text>
</comment>
<feature type="coiled-coil region" evidence="8">
    <location>
        <begin position="269"/>
        <end position="296"/>
    </location>
</feature>
<evidence type="ECO:0000313" key="11">
    <source>
        <dbReference type="Proteomes" id="UP000294292"/>
    </source>
</evidence>
<dbReference type="HAMAP" id="MF_00728">
    <property type="entry name" value="EzrA"/>
    <property type="match status" value="1"/>
</dbReference>
<dbReference type="EMBL" id="CP038015">
    <property type="protein sequence ID" value="QBP40647.1"/>
    <property type="molecule type" value="Genomic_DNA"/>
</dbReference>
<evidence type="ECO:0000256" key="8">
    <source>
        <dbReference type="HAMAP-Rule" id="MF_00728"/>
    </source>
</evidence>
<dbReference type="NCBIfam" id="NF003413">
    <property type="entry name" value="PRK04778.1-7"/>
    <property type="match status" value="1"/>
</dbReference>
<comment type="subcellular location">
    <subcellularLocation>
        <location evidence="8">Cell membrane</location>
        <topology evidence="8">Single-pass membrane protein</topology>
    </subcellularLocation>
    <text evidence="8">Colocalized with FtsZ to the nascent septal site.</text>
</comment>
<feature type="transmembrane region" description="Helical" evidence="9">
    <location>
        <begin position="6"/>
        <end position="22"/>
    </location>
</feature>
<evidence type="ECO:0000256" key="2">
    <source>
        <dbReference type="ARBA" id="ARBA00022692"/>
    </source>
</evidence>
<accession>A0A4P6ZWC8</accession>
<keyword evidence="1 8" id="KW-0132">Cell division</keyword>
<dbReference type="OrthoDB" id="1654473at2"/>
<feature type="topological domain" description="Extracellular" evidence="8">
    <location>
        <begin position="1"/>
        <end position="4"/>
    </location>
</feature>
<reference evidence="10 11" key="1">
    <citation type="submission" date="2019-03" db="EMBL/GenBank/DDBJ databases">
        <title>Complete genome sequence of Paenisporosarcina antarctica CGMCC 1.6503T.</title>
        <authorList>
            <person name="Rong J.-C."/>
            <person name="Chi N.-Y."/>
            <person name="Zhang Q.-F."/>
        </authorList>
    </citation>
    <scope>NUCLEOTIDE SEQUENCE [LARGE SCALE GENOMIC DNA]</scope>
    <source>
        <strain evidence="10 11">CGMCC 1.6503</strain>
    </source>
</reference>
<protein>
    <recommendedName>
        <fullName evidence="8">Septation ring formation regulator EzrA</fullName>
    </recommendedName>
</protein>
<keyword evidence="5 8" id="KW-0472">Membrane</keyword>